<protein>
    <submittedName>
        <fullName evidence="3">Uncharacterized protein</fullName>
    </submittedName>
</protein>
<dbReference type="GO" id="GO:0015631">
    <property type="term" value="F:tubulin binding"/>
    <property type="evidence" value="ECO:0007669"/>
    <property type="project" value="InterPro"/>
</dbReference>
<proteinExistence type="inferred from homology"/>
<dbReference type="OrthoDB" id="6435933at2759"/>
<evidence type="ECO:0000256" key="1">
    <source>
        <dbReference type="ARBA" id="ARBA00010994"/>
    </source>
</evidence>
<dbReference type="Gene3D" id="1.10.238.10">
    <property type="entry name" value="EF-hand"/>
    <property type="match status" value="1"/>
</dbReference>
<evidence type="ECO:0000313" key="3">
    <source>
        <dbReference type="EMBL" id="GFU23246.1"/>
    </source>
</evidence>
<organism evidence="3 4">
    <name type="scientific">Nephila pilipes</name>
    <name type="common">Giant wood spider</name>
    <name type="synonym">Nephila maculata</name>
    <dbReference type="NCBI Taxonomy" id="299642"/>
    <lineage>
        <taxon>Eukaryota</taxon>
        <taxon>Metazoa</taxon>
        <taxon>Ecdysozoa</taxon>
        <taxon>Arthropoda</taxon>
        <taxon>Chelicerata</taxon>
        <taxon>Arachnida</taxon>
        <taxon>Araneae</taxon>
        <taxon>Araneomorphae</taxon>
        <taxon>Entelegynae</taxon>
        <taxon>Araneoidea</taxon>
        <taxon>Nephilidae</taxon>
        <taxon>Nephila</taxon>
    </lineage>
</organism>
<evidence type="ECO:0000256" key="2">
    <source>
        <dbReference type="SAM" id="MobiDB-lite"/>
    </source>
</evidence>
<dbReference type="InterPro" id="IPR011992">
    <property type="entry name" value="EF-hand-dom_pair"/>
</dbReference>
<comment type="caution">
    <text evidence="3">The sequence shown here is derived from an EMBL/GenBank/DDBJ whole genome shotgun (WGS) entry which is preliminary data.</text>
</comment>
<name>A0A8X6QK34_NEPPI</name>
<evidence type="ECO:0000313" key="4">
    <source>
        <dbReference type="Proteomes" id="UP000887013"/>
    </source>
</evidence>
<gene>
    <name evidence="3" type="primary">AVEN_144654_1</name>
    <name evidence="3" type="ORF">NPIL_501241</name>
</gene>
<dbReference type="SUPFAM" id="SSF47473">
    <property type="entry name" value="EF-hand"/>
    <property type="match status" value="1"/>
</dbReference>
<dbReference type="Pfam" id="PF05517">
    <property type="entry name" value="p25-alpha"/>
    <property type="match status" value="1"/>
</dbReference>
<dbReference type="GO" id="GO:0046785">
    <property type="term" value="P:microtubule polymerization"/>
    <property type="evidence" value="ECO:0007669"/>
    <property type="project" value="InterPro"/>
</dbReference>
<dbReference type="InterPro" id="IPR008907">
    <property type="entry name" value="TPP/p25"/>
</dbReference>
<reference evidence="3" key="1">
    <citation type="submission" date="2020-08" db="EMBL/GenBank/DDBJ databases">
        <title>Multicomponent nature underlies the extraordinary mechanical properties of spider dragline silk.</title>
        <authorList>
            <person name="Kono N."/>
            <person name="Nakamura H."/>
            <person name="Mori M."/>
            <person name="Yoshida Y."/>
            <person name="Ohtoshi R."/>
            <person name="Malay A.D."/>
            <person name="Moran D.A.P."/>
            <person name="Tomita M."/>
            <person name="Numata K."/>
            <person name="Arakawa K."/>
        </authorList>
    </citation>
    <scope>NUCLEOTIDE SEQUENCE</scope>
</reference>
<feature type="compositionally biased region" description="Polar residues" evidence="2">
    <location>
        <begin position="87"/>
        <end position="133"/>
    </location>
</feature>
<keyword evidence="4" id="KW-1185">Reference proteome</keyword>
<dbReference type="Proteomes" id="UP000887013">
    <property type="component" value="Unassembled WGS sequence"/>
</dbReference>
<accession>A0A8X6QK34</accession>
<sequence>MASDKGLQTKFELFAKSAGETEKKLSLENVKRWFKQSGIIGEETGIDNSDVEKAFKKVAKEKLAVDYSELKELIGSLSIEKKIDPQQLMQKLSSSPQGSGSTPEKGSSNTPEKGSSNTPEKESCNTPEKGSSS</sequence>
<dbReference type="EMBL" id="BMAW01127929">
    <property type="protein sequence ID" value="GFU23246.1"/>
    <property type="molecule type" value="Genomic_DNA"/>
</dbReference>
<comment type="similarity">
    <text evidence="1">Belongs to the TPPP family.</text>
</comment>
<dbReference type="AlphaFoldDB" id="A0A8X6QK34"/>
<feature type="region of interest" description="Disordered" evidence="2">
    <location>
        <begin position="85"/>
        <end position="133"/>
    </location>
</feature>